<dbReference type="GO" id="GO:0009507">
    <property type="term" value="C:chloroplast"/>
    <property type="evidence" value="ECO:0007669"/>
    <property type="project" value="UniProtKB-SubCell"/>
</dbReference>
<proteinExistence type="inferred from homology"/>
<dbReference type="Pfam" id="PF12638">
    <property type="entry name" value="Staygreen"/>
    <property type="match status" value="1"/>
</dbReference>
<dbReference type="AlphaFoldDB" id="A0A2K3K141"/>
<reference evidence="7 8" key="2">
    <citation type="journal article" date="2017" name="Front. Plant Sci.">
        <title>Gene Classification and Mining of Molecular Markers Useful in Red Clover (Trifolium pratense) Breeding.</title>
        <authorList>
            <person name="Istvanek J."/>
            <person name="Dluhosova J."/>
            <person name="Dluhos P."/>
            <person name="Patkova L."/>
            <person name="Nedelnik J."/>
            <person name="Repkova J."/>
        </authorList>
    </citation>
    <scope>NUCLEOTIDE SEQUENCE [LARGE SCALE GENOMIC DNA]</scope>
    <source>
        <strain evidence="8">cv. Tatra</strain>
        <tissue evidence="7">Young leaves</tissue>
    </source>
</reference>
<gene>
    <name evidence="7" type="ORF">L195_g051715</name>
</gene>
<evidence type="ECO:0000256" key="4">
    <source>
        <dbReference type="ARBA" id="ARBA00022640"/>
    </source>
</evidence>
<dbReference type="EMBL" id="ASHM01081847">
    <property type="protein sequence ID" value="PNX60027.1"/>
    <property type="molecule type" value="Genomic_DNA"/>
</dbReference>
<sequence>VIKAFVHGDENLFNNYPELQEALVWVYFHSKIPEFNKVECWGPLKEASQPNGGTQQGDHIGLELPKPCQEDCECCFPPLKLSSPIPCSNEVPNHTYEPIDGIETQQSL</sequence>
<dbReference type="InterPro" id="IPR024438">
    <property type="entry name" value="Staygreen"/>
</dbReference>
<feature type="domain" description="Staygreen protein" evidence="6">
    <location>
        <begin position="1"/>
        <end position="47"/>
    </location>
</feature>
<name>A0A2K3K141_TRIPR</name>
<organism evidence="7 8">
    <name type="scientific">Trifolium pratense</name>
    <name type="common">Red clover</name>
    <dbReference type="NCBI Taxonomy" id="57577"/>
    <lineage>
        <taxon>Eukaryota</taxon>
        <taxon>Viridiplantae</taxon>
        <taxon>Streptophyta</taxon>
        <taxon>Embryophyta</taxon>
        <taxon>Tracheophyta</taxon>
        <taxon>Spermatophyta</taxon>
        <taxon>Magnoliopsida</taxon>
        <taxon>eudicotyledons</taxon>
        <taxon>Gunneridae</taxon>
        <taxon>Pentapetalae</taxon>
        <taxon>rosids</taxon>
        <taxon>fabids</taxon>
        <taxon>Fabales</taxon>
        <taxon>Fabaceae</taxon>
        <taxon>Papilionoideae</taxon>
        <taxon>50 kb inversion clade</taxon>
        <taxon>NPAAA clade</taxon>
        <taxon>Hologalegina</taxon>
        <taxon>IRL clade</taxon>
        <taxon>Trifolieae</taxon>
        <taxon>Trifolium</taxon>
    </lineage>
</organism>
<keyword evidence="4" id="KW-0934">Plastid</keyword>
<dbReference type="GO" id="GO:0015996">
    <property type="term" value="P:chlorophyll catabolic process"/>
    <property type="evidence" value="ECO:0007669"/>
    <property type="project" value="TreeGrafter"/>
</dbReference>
<protein>
    <submittedName>
        <fullName evidence="7">Senescence-inducible chloroplast stay-green protein</fullName>
    </submittedName>
</protein>
<dbReference type="Proteomes" id="UP000236291">
    <property type="component" value="Unassembled WGS sequence"/>
</dbReference>
<evidence type="ECO:0000256" key="1">
    <source>
        <dbReference type="ARBA" id="ARBA00004229"/>
    </source>
</evidence>
<comment type="similarity">
    <text evidence="2">Belongs to the staygreen family.</text>
</comment>
<dbReference type="PANTHER" id="PTHR31750">
    <property type="entry name" value="PROTEIN STAY-GREEN 1, CHLOROPLASTIC-RELATED"/>
    <property type="match status" value="1"/>
</dbReference>
<dbReference type="PANTHER" id="PTHR31750:SF4">
    <property type="entry name" value="LP06106P"/>
    <property type="match status" value="1"/>
</dbReference>
<comment type="subcellular location">
    <subcellularLocation>
        <location evidence="1">Plastid</location>
        <location evidence="1">Chloroplast</location>
    </subcellularLocation>
</comment>
<dbReference type="ExpressionAtlas" id="A0A2K3K141">
    <property type="expression patterns" value="baseline"/>
</dbReference>
<keyword evidence="3" id="KW-0150">Chloroplast</keyword>
<evidence type="ECO:0000256" key="5">
    <source>
        <dbReference type="ARBA" id="ARBA00022946"/>
    </source>
</evidence>
<evidence type="ECO:0000256" key="3">
    <source>
        <dbReference type="ARBA" id="ARBA00022528"/>
    </source>
</evidence>
<evidence type="ECO:0000313" key="8">
    <source>
        <dbReference type="Proteomes" id="UP000236291"/>
    </source>
</evidence>
<evidence type="ECO:0000313" key="7">
    <source>
        <dbReference type="EMBL" id="PNX60027.1"/>
    </source>
</evidence>
<reference evidence="7 8" key="1">
    <citation type="journal article" date="2014" name="Am. J. Bot.">
        <title>Genome assembly and annotation for red clover (Trifolium pratense; Fabaceae).</title>
        <authorList>
            <person name="Istvanek J."/>
            <person name="Jaros M."/>
            <person name="Krenek A."/>
            <person name="Repkova J."/>
        </authorList>
    </citation>
    <scope>NUCLEOTIDE SEQUENCE [LARGE SCALE GENOMIC DNA]</scope>
    <source>
        <strain evidence="8">cv. Tatra</strain>
        <tissue evidence="7">Young leaves</tissue>
    </source>
</reference>
<feature type="non-terminal residue" evidence="7">
    <location>
        <position position="1"/>
    </location>
</feature>
<evidence type="ECO:0000259" key="6">
    <source>
        <dbReference type="Pfam" id="PF12638"/>
    </source>
</evidence>
<dbReference type="STRING" id="57577.A0A2K3K141"/>
<accession>A0A2K3K141</accession>
<keyword evidence="5" id="KW-0809">Transit peptide</keyword>
<evidence type="ECO:0000256" key="2">
    <source>
        <dbReference type="ARBA" id="ARBA00009234"/>
    </source>
</evidence>
<comment type="caution">
    <text evidence="7">The sequence shown here is derived from an EMBL/GenBank/DDBJ whole genome shotgun (WGS) entry which is preliminary data.</text>
</comment>